<dbReference type="EMBL" id="MUYB01000012">
    <property type="protein sequence ID" value="OOS05803.1"/>
    <property type="molecule type" value="Genomic_DNA"/>
</dbReference>
<evidence type="ECO:0000313" key="3">
    <source>
        <dbReference type="Proteomes" id="UP000190023"/>
    </source>
</evidence>
<gene>
    <name evidence="2" type="ORF">B0188_03215</name>
</gene>
<keyword evidence="3" id="KW-1185">Reference proteome</keyword>
<sequence>MIETNRFDIVKYLDSDEAIAIYLNEILETGDSNDFIVALGDIARAKGIAEIAQKTGLARESIYKALSNGAKPRFDTVLRIMQALNLKPQYAVAGL</sequence>
<accession>A0A1T0B6H4</accession>
<dbReference type="InterPro" id="IPR001387">
    <property type="entry name" value="Cro/C1-type_HTH"/>
</dbReference>
<dbReference type="InterPro" id="IPR014057">
    <property type="entry name" value="HI1420"/>
</dbReference>
<dbReference type="CDD" id="cd00093">
    <property type="entry name" value="HTH_XRE"/>
    <property type="match status" value="1"/>
</dbReference>
<dbReference type="PANTHER" id="PTHR40275">
    <property type="entry name" value="SSL7038 PROTEIN"/>
    <property type="match status" value="1"/>
</dbReference>
<evidence type="ECO:0000313" key="2">
    <source>
        <dbReference type="EMBL" id="OOS05803.1"/>
    </source>
</evidence>
<dbReference type="GO" id="GO:0003677">
    <property type="term" value="F:DNA binding"/>
    <property type="evidence" value="ECO:0007669"/>
    <property type="project" value="InterPro"/>
</dbReference>
<dbReference type="PANTHER" id="PTHR40275:SF1">
    <property type="entry name" value="SSL7038 PROTEIN"/>
    <property type="match status" value="1"/>
</dbReference>
<dbReference type="OrthoDB" id="9798416at2"/>
<dbReference type="AlphaFoldDB" id="A0A1T0B6H4"/>
<protein>
    <submittedName>
        <fullName evidence="2">Putative addiction module antidote protein</fullName>
    </submittedName>
</protein>
<organism evidence="2 3">
    <name type="scientific">[Haemophilus] felis</name>
    <dbReference type="NCBI Taxonomy" id="123822"/>
    <lineage>
        <taxon>Bacteria</taxon>
        <taxon>Pseudomonadati</taxon>
        <taxon>Pseudomonadota</taxon>
        <taxon>Gammaproteobacteria</taxon>
        <taxon>Pasteurellales</taxon>
        <taxon>Pasteurellaceae</taxon>
    </lineage>
</organism>
<dbReference type="Pfam" id="PF21716">
    <property type="entry name" value="dnstrm_HI1420"/>
    <property type="match status" value="1"/>
</dbReference>
<proteinExistence type="predicted"/>
<reference evidence="2 3" key="1">
    <citation type="submission" date="2017-02" db="EMBL/GenBank/DDBJ databases">
        <title>Draft genome sequence of Haemophilus felis CCUG 31170 type strain.</title>
        <authorList>
            <person name="Engstrom-Jakobsson H."/>
            <person name="Salva-Serra F."/>
            <person name="Thorell K."/>
            <person name="Gonzales-Siles L."/>
            <person name="Karlsson R."/>
            <person name="Boulund F."/>
            <person name="Engstrand L."/>
            <person name="Kristiansson E."/>
            <person name="Moore E."/>
        </authorList>
    </citation>
    <scope>NUCLEOTIDE SEQUENCE [LARGE SCALE GENOMIC DNA]</scope>
    <source>
        <strain evidence="2 3">CCUG 31170</strain>
    </source>
</reference>
<evidence type="ECO:0000259" key="1">
    <source>
        <dbReference type="PROSITE" id="PS50943"/>
    </source>
</evidence>
<comment type="caution">
    <text evidence="2">The sequence shown here is derived from an EMBL/GenBank/DDBJ whole genome shotgun (WGS) entry which is preliminary data.</text>
</comment>
<dbReference type="Gene3D" id="1.10.260.40">
    <property type="entry name" value="lambda repressor-like DNA-binding domains"/>
    <property type="match status" value="1"/>
</dbReference>
<name>A0A1T0B6H4_9PAST</name>
<dbReference type="InterPro" id="IPR010982">
    <property type="entry name" value="Lambda_DNA-bd_dom_sf"/>
</dbReference>
<dbReference type="STRING" id="123822.B0188_03215"/>
<dbReference type="NCBIfam" id="TIGR02684">
    <property type="entry name" value="dnstrm_HI1420"/>
    <property type="match status" value="1"/>
</dbReference>
<dbReference type="SUPFAM" id="SSF47413">
    <property type="entry name" value="lambda repressor-like DNA-binding domains"/>
    <property type="match status" value="1"/>
</dbReference>
<feature type="domain" description="HTH cro/C1-type" evidence="1">
    <location>
        <begin position="49"/>
        <end position="91"/>
    </location>
</feature>
<dbReference type="Proteomes" id="UP000190023">
    <property type="component" value="Unassembled WGS sequence"/>
</dbReference>
<dbReference type="PROSITE" id="PS50943">
    <property type="entry name" value="HTH_CROC1"/>
    <property type="match status" value="1"/>
</dbReference>